<dbReference type="Gene3D" id="3.40.630.10">
    <property type="entry name" value="Zn peptidases"/>
    <property type="match status" value="2"/>
</dbReference>
<dbReference type="Pfam" id="PF07687">
    <property type="entry name" value="M20_dimer"/>
    <property type="match status" value="1"/>
</dbReference>
<sequence length="484" mass="52599">MLKNDEIITGFLKEFAGLAKHPRPSHHEKEISDYIVSRLHELGVQDVVQDEVYNVIANVPATVGCENWPLTLLQGHMDMVCVAKPGVDYNPKTSEIKLIVEGNVLRADGTSLGADDGVAEAMIFYVLQQDISHGPLRLIFTVDEEVGMTGATHLDPKYVADVKYVINCDSEDINIICVSSAGSVHTDFRRTLQWQAPHSSKAVEITVKGLRGGHSGETINEGKANAISALARILLHLQQAGIGYGLASIEGGVAANAIPADASAVINIMTADVARVQDVVMRAKSEFDLIYGDVERGAAFVVSEVPVPSRVFSDNDAKAVVQLLNILHFGVFAMNQILPKLPDLSANIGTIHVKENVLGIHYFARGSADARVRDLTMTLPVFAELTGFDVDIATPAPAWTRKEGSTLLPLIAEEYRNENKKEPQIEAIHGGLETGYFYAMNDKLDIVSIGPATHDIHSPNEWVELDSIASLTRILMNTLEKLKA</sequence>
<dbReference type="InterPro" id="IPR001160">
    <property type="entry name" value="Peptidase_M20C"/>
</dbReference>
<reference evidence="3" key="1">
    <citation type="submission" date="2016-01" db="EMBL/GenBank/DDBJ databases">
        <authorList>
            <person name="Mitreva M."/>
            <person name="Pepin K.H."/>
            <person name="Mihindukulasuriya K.A."/>
            <person name="Fulton R."/>
            <person name="Fronick C."/>
            <person name="O'Laughlin M."/>
            <person name="Miner T."/>
            <person name="Herter B."/>
            <person name="Rosa B.A."/>
            <person name="Cordes M."/>
            <person name="Tomlinson C."/>
            <person name="Wollam A."/>
            <person name="Palsikar V.B."/>
            <person name="Mardis E.R."/>
            <person name="Wilson R.K."/>
        </authorList>
    </citation>
    <scope>NUCLEOTIDE SEQUENCE [LARGE SCALE GENOMIC DNA]</scope>
    <source>
        <strain evidence="3">KA00182</strain>
    </source>
</reference>
<dbReference type="GO" id="GO:0070573">
    <property type="term" value="F:metallodipeptidase activity"/>
    <property type="evidence" value="ECO:0007669"/>
    <property type="project" value="TreeGrafter"/>
</dbReference>
<name>A0A134CJH1_9FIRM</name>
<dbReference type="NCBIfam" id="TIGR01893">
    <property type="entry name" value="aa-his-dipept"/>
    <property type="match status" value="1"/>
</dbReference>
<gene>
    <name evidence="2" type="ORF">HMPREF3182_00467</name>
</gene>
<dbReference type="Proteomes" id="UP000070160">
    <property type="component" value="Unassembled WGS sequence"/>
</dbReference>
<dbReference type="InterPro" id="IPR002933">
    <property type="entry name" value="Peptidase_M20"/>
</dbReference>
<dbReference type="GO" id="GO:0006508">
    <property type="term" value="P:proteolysis"/>
    <property type="evidence" value="ECO:0007669"/>
    <property type="project" value="InterPro"/>
</dbReference>
<dbReference type="PANTHER" id="PTHR43501:SF1">
    <property type="entry name" value="CYTOSOL NON-SPECIFIC DIPEPTIDASE"/>
    <property type="match status" value="1"/>
</dbReference>
<dbReference type="PIRSF" id="PIRSF016599">
    <property type="entry name" value="Xaa-His_dipept"/>
    <property type="match status" value="1"/>
</dbReference>
<dbReference type="Pfam" id="PF01546">
    <property type="entry name" value="Peptidase_M20"/>
    <property type="match status" value="1"/>
</dbReference>
<dbReference type="PRINTS" id="PR00934">
    <property type="entry name" value="XHISDIPTASE"/>
</dbReference>
<organism evidence="2 3">
    <name type="scientific">Megasphaera hutchinsoni</name>
    <dbReference type="NCBI Taxonomy" id="1588748"/>
    <lineage>
        <taxon>Bacteria</taxon>
        <taxon>Bacillati</taxon>
        <taxon>Bacillota</taxon>
        <taxon>Negativicutes</taxon>
        <taxon>Veillonellales</taxon>
        <taxon>Veillonellaceae</taxon>
        <taxon>Megasphaera</taxon>
    </lineage>
</organism>
<evidence type="ECO:0000313" key="2">
    <source>
        <dbReference type="EMBL" id="KXB92350.1"/>
    </source>
</evidence>
<dbReference type="SUPFAM" id="SSF55031">
    <property type="entry name" value="Bacterial exopeptidase dimerisation domain"/>
    <property type="match status" value="1"/>
</dbReference>
<protein>
    <submittedName>
        <fullName evidence="2">Xaa-His dipeptidase</fullName>
    </submittedName>
</protein>
<evidence type="ECO:0000259" key="1">
    <source>
        <dbReference type="Pfam" id="PF07687"/>
    </source>
</evidence>
<comment type="caution">
    <text evidence="2">The sequence shown here is derived from an EMBL/GenBank/DDBJ whole genome shotgun (WGS) entry which is preliminary data.</text>
</comment>
<dbReference type="InterPro" id="IPR036264">
    <property type="entry name" value="Bact_exopeptidase_dim_dom"/>
</dbReference>
<dbReference type="InterPro" id="IPR011650">
    <property type="entry name" value="Peptidase_M20_dimer"/>
</dbReference>
<accession>A0A134CJH1</accession>
<dbReference type="GO" id="GO:0005829">
    <property type="term" value="C:cytosol"/>
    <property type="evidence" value="ECO:0007669"/>
    <property type="project" value="TreeGrafter"/>
</dbReference>
<feature type="domain" description="Peptidase M20 dimerisation" evidence="1">
    <location>
        <begin position="206"/>
        <end position="288"/>
    </location>
</feature>
<dbReference type="STRING" id="1588748.HMPREF3182_00467"/>
<dbReference type="PATRIC" id="fig|1588748.3.peg.451"/>
<dbReference type="PANTHER" id="PTHR43501">
    <property type="entry name" value="CYTOSOL NON-SPECIFIC DIPEPTIDASE"/>
    <property type="match status" value="1"/>
</dbReference>
<dbReference type="SUPFAM" id="SSF53187">
    <property type="entry name" value="Zn-dependent exopeptidases"/>
    <property type="match status" value="1"/>
</dbReference>
<proteinExistence type="predicted"/>
<dbReference type="EMBL" id="LSDT01000014">
    <property type="protein sequence ID" value="KXB92350.1"/>
    <property type="molecule type" value="Genomic_DNA"/>
</dbReference>
<dbReference type="RefSeq" id="WP_007393254.1">
    <property type="nucleotide sequence ID" value="NZ_KQ960933.1"/>
</dbReference>
<keyword evidence="3" id="KW-1185">Reference proteome</keyword>
<evidence type="ECO:0000313" key="3">
    <source>
        <dbReference type="Proteomes" id="UP000070160"/>
    </source>
</evidence>
<dbReference type="AlphaFoldDB" id="A0A134CJH1"/>